<dbReference type="InterPro" id="IPR000403">
    <property type="entry name" value="PI3/4_kinase_cat_dom"/>
</dbReference>
<evidence type="ECO:0000256" key="3">
    <source>
        <dbReference type="SAM" id="MobiDB-lite"/>
    </source>
</evidence>
<reference evidence="7 8" key="2">
    <citation type="submission" date="2024-05" db="EMBL/GenBank/DDBJ databases">
        <authorList>
            <person name="Chen Y."/>
            <person name="Shah S."/>
            <person name="Dougan E. K."/>
            <person name="Thang M."/>
            <person name="Chan C."/>
        </authorList>
    </citation>
    <scope>NUCLEOTIDE SEQUENCE [LARGE SCALE GENOMIC DNA]</scope>
</reference>
<dbReference type="InterPro" id="IPR018936">
    <property type="entry name" value="PI3/4_kinase_CS"/>
</dbReference>
<evidence type="ECO:0000256" key="1">
    <source>
        <dbReference type="ARBA" id="ARBA00022679"/>
    </source>
</evidence>
<keyword evidence="2" id="KW-0418">Kinase</keyword>
<comment type="caution">
    <text evidence="6">The sequence shown here is derived from an EMBL/GenBank/DDBJ whole genome shotgun (WGS) entry which is preliminary data.</text>
</comment>
<keyword evidence="4" id="KW-1133">Transmembrane helix</keyword>
<feature type="transmembrane region" description="Helical" evidence="4">
    <location>
        <begin position="279"/>
        <end position="297"/>
    </location>
</feature>
<evidence type="ECO:0000313" key="8">
    <source>
        <dbReference type="Proteomes" id="UP001152797"/>
    </source>
</evidence>
<feature type="transmembrane region" description="Helical" evidence="4">
    <location>
        <begin position="348"/>
        <end position="371"/>
    </location>
</feature>
<dbReference type="InterPro" id="IPR015433">
    <property type="entry name" value="PI3/4_kinase"/>
</dbReference>
<dbReference type="InterPro" id="IPR036940">
    <property type="entry name" value="PI3/4_kinase_cat_sf"/>
</dbReference>
<dbReference type="EMBL" id="CAMXCT010003435">
    <property type="protein sequence ID" value="CAI4004433.1"/>
    <property type="molecule type" value="Genomic_DNA"/>
</dbReference>
<dbReference type="PANTHER" id="PTHR10048">
    <property type="entry name" value="PHOSPHATIDYLINOSITOL KINASE"/>
    <property type="match status" value="1"/>
</dbReference>
<dbReference type="Gene3D" id="1.10.1070.11">
    <property type="entry name" value="Phosphatidylinositol 3-/4-kinase, catalytic domain"/>
    <property type="match status" value="1"/>
</dbReference>
<dbReference type="PANTHER" id="PTHR10048:SF7">
    <property type="entry name" value="PHOSPHATIDYLINOSITOL 3-KINASE CATALYTIC SUBUNIT TYPE 3"/>
    <property type="match status" value="1"/>
</dbReference>
<evidence type="ECO:0000256" key="4">
    <source>
        <dbReference type="SAM" id="Phobius"/>
    </source>
</evidence>
<name>A0A9P1G8V8_9DINO</name>
<dbReference type="GO" id="GO:0034272">
    <property type="term" value="C:phosphatidylinositol 3-kinase complex, class III, type II"/>
    <property type="evidence" value="ECO:0007669"/>
    <property type="project" value="TreeGrafter"/>
</dbReference>
<reference evidence="6" key="1">
    <citation type="submission" date="2022-10" db="EMBL/GenBank/DDBJ databases">
        <authorList>
            <person name="Chen Y."/>
            <person name="Dougan E. K."/>
            <person name="Chan C."/>
            <person name="Rhodes N."/>
            <person name="Thang M."/>
        </authorList>
    </citation>
    <scope>NUCLEOTIDE SEQUENCE</scope>
</reference>
<evidence type="ECO:0000313" key="7">
    <source>
        <dbReference type="EMBL" id="CAL4791745.1"/>
    </source>
</evidence>
<dbReference type="EMBL" id="CAMXCT020003435">
    <property type="protein sequence ID" value="CAL1157808.1"/>
    <property type="molecule type" value="Genomic_DNA"/>
</dbReference>
<dbReference type="PROSITE" id="PS50290">
    <property type="entry name" value="PI3_4_KINASE_3"/>
    <property type="match status" value="1"/>
</dbReference>
<dbReference type="GO" id="GO:0000045">
    <property type="term" value="P:autophagosome assembly"/>
    <property type="evidence" value="ECO:0007669"/>
    <property type="project" value="TreeGrafter"/>
</dbReference>
<dbReference type="GO" id="GO:0005768">
    <property type="term" value="C:endosome"/>
    <property type="evidence" value="ECO:0007669"/>
    <property type="project" value="TreeGrafter"/>
</dbReference>
<evidence type="ECO:0000256" key="2">
    <source>
        <dbReference type="ARBA" id="ARBA00022777"/>
    </source>
</evidence>
<dbReference type="AlphaFoldDB" id="A0A9P1G8V8"/>
<dbReference type="Proteomes" id="UP001152797">
    <property type="component" value="Unassembled WGS sequence"/>
</dbReference>
<feature type="region of interest" description="Disordered" evidence="3">
    <location>
        <begin position="384"/>
        <end position="412"/>
    </location>
</feature>
<protein>
    <recommendedName>
        <fullName evidence="5">PI3K/PI4K catalytic domain-containing protein</fullName>
    </recommendedName>
</protein>
<keyword evidence="4" id="KW-0472">Membrane</keyword>
<feature type="transmembrane region" description="Helical" evidence="4">
    <location>
        <begin position="44"/>
        <end position="63"/>
    </location>
</feature>
<keyword evidence="8" id="KW-1185">Reference proteome</keyword>
<dbReference type="SMART" id="SM00146">
    <property type="entry name" value="PI3Kc"/>
    <property type="match status" value="1"/>
</dbReference>
<dbReference type="GO" id="GO:0048015">
    <property type="term" value="P:phosphatidylinositol-mediated signaling"/>
    <property type="evidence" value="ECO:0007669"/>
    <property type="project" value="TreeGrafter"/>
</dbReference>
<dbReference type="OrthoDB" id="447948at2759"/>
<proteinExistence type="predicted"/>
<dbReference type="GO" id="GO:0016303">
    <property type="term" value="F:1-phosphatidylinositol-3-kinase activity"/>
    <property type="evidence" value="ECO:0007669"/>
    <property type="project" value="TreeGrafter"/>
</dbReference>
<dbReference type="EMBL" id="CAMXCT030003435">
    <property type="protein sequence ID" value="CAL4791745.1"/>
    <property type="molecule type" value="Genomic_DNA"/>
</dbReference>
<dbReference type="Gene3D" id="3.30.1010.10">
    <property type="entry name" value="Phosphatidylinositol 3-kinase Catalytic Subunit, Chain A, domain 4"/>
    <property type="match status" value="1"/>
</dbReference>
<dbReference type="GO" id="GO:0034271">
    <property type="term" value="C:phosphatidylinositol 3-kinase complex, class III, type I"/>
    <property type="evidence" value="ECO:0007669"/>
    <property type="project" value="TreeGrafter"/>
</dbReference>
<dbReference type="GO" id="GO:0006897">
    <property type="term" value="P:endocytosis"/>
    <property type="evidence" value="ECO:0007669"/>
    <property type="project" value="TreeGrafter"/>
</dbReference>
<dbReference type="GO" id="GO:0000407">
    <property type="term" value="C:phagophore assembly site"/>
    <property type="evidence" value="ECO:0007669"/>
    <property type="project" value="TreeGrafter"/>
</dbReference>
<keyword evidence="4" id="KW-0812">Transmembrane</keyword>
<dbReference type="Pfam" id="PF00454">
    <property type="entry name" value="PI3_PI4_kinase"/>
    <property type="match status" value="1"/>
</dbReference>
<dbReference type="GO" id="GO:0005777">
    <property type="term" value="C:peroxisome"/>
    <property type="evidence" value="ECO:0007669"/>
    <property type="project" value="TreeGrafter"/>
</dbReference>
<accession>A0A9P1G8V8</accession>
<sequence length="1049" mass="118052">MKWQSWNRVLGLSSRAIFLTTQRLLDVAAVVYSGESKGPSTTPMIFGLLLSTLLMVVTMRTHWSGLRHRPHGTAVAVVTSFLQIAAVWEMADKVISGGRPRPKYRVLDSEASQPLLPLASAPDPSSNPPKGSPGENAMRGVRKLSICNIPQAFVSLWFHMGLLIDGALTASNPFHLTVVFVAGYLSLSFGIADFVLYIWVDDVFVRRNKKLVTAHYCVEILSRLPTLAFFHYACKSKTGPWPLLSLFLLDVSGTSLLLRFARAHKSLLDSTSTSRCANFLFSTVVSAQLFFVNIVFFDPGMHFLYVNQVFYVMKYLEFVIMWRCIQEARFLRPHNRWNEEIAMLPNGWYHGLFFFCVFFVLLNAVFVWKLVPERRRQKDQRYFSPSPAWHGHGEQASNAPAAGETTRVGSNYGDATHQRQLRGLEGIFELLLLLSKVHHPKNRSRIVISILDELWLHALPWEGIYTDEAGGEHSLQVSDHGIVKAETLEDVLGSVSKGHLEMSDGRHGTFDGHILRWSDGKIWRRVEEQSGMHQDLKLILPQLAAALRWDCHTSEWPMERRVPSTGSTWPWRRPLLEFLVEYAEITEQRDFICDLYWSLVCLSNEEVDRKLGHQSETSTYRSVRFALVQILLAGATAGQDFYVQARQDIYRQREVWRQHMVLYTEQQRSGGGAAVKTNFLREVLKRLSEEPRDRVPKDDVTAEDEASLHVTTDQQAICLLSPRDDLGNRLQVSLPVDPTALFCGTVVEESEVLPSKQAPVMLVCRMQRARQSPLAAAEFASPSHADNEVNERYLLKVGDDLRQDQLMLELMSLMGRVWQAHLLPEDVRLLHLAEFRVLAVTPNAGYVKFVPHSTCLTEVLRQSRGNVMAWLSQHKPKSMTVESVMDNLCGSVAASCVVTYVLGIGDRHLENICLTPSGYLFHIDFGFVLGDDPKPLSPPVRLPAQIAQALIASKRLNKCFKLAKRAYLALRPFAQLFAALLQVGSGGAGCAKLAQQPMAAVAGVQERLRVEEEDEERAAAEFLALVRESSQGFAAVMIDKVHAAGLFWR</sequence>
<keyword evidence="1" id="KW-0808">Transferase</keyword>
<dbReference type="SUPFAM" id="SSF56112">
    <property type="entry name" value="Protein kinase-like (PK-like)"/>
    <property type="match status" value="1"/>
</dbReference>
<organism evidence="6">
    <name type="scientific">Cladocopium goreaui</name>
    <dbReference type="NCBI Taxonomy" id="2562237"/>
    <lineage>
        <taxon>Eukaryota</taxon>
        <taxon>Sar</taxon>
        <taxon>Alveolata</taxon>
        <taxon>Dinophyceae</taxon>
        <taxon>Suessiales</taxon>
        <taxon>Symbiodiniaceae</taxon>
        <taxon>Cladocopium</taxon>
    </lineage>
</organism>
<dbReference type="InterPro" id="IPR011009">
    <property type="entry name" value="Kinase-like_dom_sf"/>
</dbReference>
<evidence type="ECO:0000313" key="6">
    <source>
        <dbReference type="EMBL" id="CAI4004433.1"/>
    </source>
</evidence>
<gene>
    <name evidence="6" type="ORF">C1SCF055_LOCUS30218</name>
</gene>
<feature type="domain" description="PI3K/PI4K catalytic" evidence="5">
    <location>
        <begin position="746"/>
        <end position="1034"/>
    </location>
</feature>
<evidence type="ECO:0000259" key="5">
    <source>
        <dbReference type="PROSITE" id="PS50290"/>
    </source>
</evidence>
<feature type="transmembrane region" description="Helical" evidence="4">
    <location>
        <begin position="146"/>
        <end position="164"/>
    </location>
</feature>
<feature type="transmembrane region" description="Helical" evidence="4">
    <location>
        <begin position="176"/>
        <end position="200"/>
    </location>
</feature>
<dbReference type="PROSITE" id="PS00916">
    <property type="entry name" value="PI3_4_KINASE_2"/>
    <property type="match status" value="1"/>
</dbReference>